<dbReference type="EMBL" id="FWWU01000007">
    <property type="protein sequence ID" value="SMB84368.1"/>
    <property type="molecule type" value="Genomic_DNA"/>
</dbReference>
<organism evidence="3 4">
    <name type="scientific">Deinococcus hopiensis KR-140</name>
    <dbReference type="NCBI Taxonomy" id="695939"/>
    <lineage>
        <taxon>Bacteria</taxon>
        <taxon>Thermotogati</taxon>
        <taxon>Deinococcota</taxon>
        <taxon>Deinococci</taxon>
        <taxon>Deinococcales</taxon>
        <taxon>Deinococcaceae</taxon>
        <taxon>Deinococcus</taxon>
    </lineage>
</organism>
<protein>
    <submittedName>
        <fullName evidence="3">Uncharacterized protein</fullName>
    </submittedName>
</protein>
<keyword evidence="2" id="KW-0732">Signal</keyword>
<reference evidence="3 4" key="1">
    <citation type="submission" date="2017-04" db="EMBL/GenBank/DDBJ databases">
        <authorList>
            <person name="Afonso C.L."/>
            <person name="Miller P.J."/>
            <person name="Scott M.A."/>
            <person name="Spackman E."/>
            <person name="Goraichik I."/>
            <person name="Dimitrov K.M."/>
            <person name="Suarez D.L."/>
            <person name="Swayne D.E."/>
        </authorList>
    </citation>
    <scope>NUCLEOTIDE SEQUENCE [LARGE SCALE GENOMIC DNA]</scope>
    <source>
        <strain evidence="3 4">KR-140</strain>
    </source>
</reference>
<evidence type="ECO:0000313" key="3">
    <source>
        <dbReference type="EMBL" id="SMB84368.1"/>
    </source>
</evidence>
<feature type="compositionally biased region" description="Basic and acidic residues" evidence="1">
    <location>
        <begin position="53"/>
        <end position="85"/>
    </location>
</feature>
<feature type="signal peptide" evidence="2">
    <location>
        <begin position="1"/>
        <end position="23"/>
    </location>
</feature>
<feature type="chain" id="PRO_5012415921" evidence="2">
    <location>
        <begin position="24"/>
        <end position="91"/>
    </location>
</feature>
<name>A0A1W1UT93_9DEIO</name>
<evidence type="ECO:0000256" key="1">
    <source>
        <dbReference type="SAM" id="MobiDB-lite"/>
    </source>
</evidence>
<keyword evidence="4" id="KW-1185">Reference proteome</keyword>
<sequence>MKRNTISSIIALSSLLILTPALARETESGRHGRHTNQTTVQKVVRNASVSASREAEPRDDRGNHKEVGDDRGRGGHQELGDDHGNHGGGHR</sequence>
<dbReference type="STRING" id="695939.SAMN00790413_05102"/>
<feature type="region of interest" description="Disordered" evidence="1">
    <location>
        <begin position="25"/>
        <end position="91"/>
    </location>
</feature>
<evidence type="ECO:0000256" key="2">
    <source>
        <dbReference type="SAM" id="SignalP"/>
    </source>
</evidence>
<gene>
    <name evidence="3" type="ORF">SAMN00790413_05102</name>
</gene>
<dbReference type="Proteomes" id="UP000192582">
    <property type="component" value="Unassembled WGS sequence"/>
</dbReference>
<dbReference type="RefSeq" id="WP_084046796.1">
    <property type="nucleotide sequence ID" value="NZ_FWWU01000007.1"/>
</dbReference>
<dbReference type="AlphaFoldDB" id="A0A1W1UT93"/>
<feature type="compositionally biased region" description="Polar residues" evidence="1">
    <location>
        <begin position="35"/>
        <end position="51"/>
    </location>
</feature>
<proteinExistence type="predicted"/>
<evidence type="ECO:0000313" key="4">
    <source>
        <dbReference type="Proteomes" id="UP000192582"/>
    </source>
</evidence>
<accession>A0A1W1UT93</accession>